<accession>A0A8X7BWK6</accession>
<dbReference type="AlphaFoldDB" id="A0A8X7BWK6"/>
<evidence type="ECO:0000259" key="1">
    <source>
        <dbReference type="Pfam" id="PF16087"/>
    </source>
</evidence>
<evidence type="ECO:0000313" key="4">
    <source>
        <dbReference type="Proteomes" id="UP000886998"/>
    </source>
</evidence>
<dbReference type="PANTHER" id="PTHR47326:SF1">
    <property type="entry name" value="HTH PSQ-TYPE DOMAIN-CONTAINING PROTEIN"/>
    <property type="match status" value="1"/>
</dbReference>
<organism evidence="3 4">
    <name type="scientific">Trichonephila inaurata madagascariensis</name>
    <dbReference type="NCBI Taxonomy" id="2747483"/>
    <lineage>
        <taxon>Eukaryota</taxon>
        <taxon>Metazoa</taxon>
        <taxon>Ecdysozoa</taxon>
        <taxon>Arthropoda</taxon>
        <taxon>Chelicerata</taxon>
        <taxon>Arachnida</taxon>
        <taxon>Araneae</taxon>
        <taxon>Araneomorphae</taxon>
        <taxon>Entelegynae</taxon>
        <taxon>Araneoidea</taxon>
        <taxon>Nephilidae</taxon>
        <taxon>Trichonephila</taxon>
        <taxon>Trichonephila inaurata</taxon>
    </lineage>
</organism>
<dbReference type="InterPro" id="IPR032135">
    <property type="entry name" value="DUF4817"/>
</dbReference>
<comment type="caution">
    <text evidence="3">The sequence shown here is derived from an EMBL/GenBank/DDBJ whole genome shotgun (WGS) entry which is preliminary data.</text>
</comment>
<dbReference type="Pfam" id="PF16087">
    <property type="entry name" value="DUF4817"/>
    <property type="match status" value="1"/>
</dbReference>
<dbReference type="OrthoDB" id="6459155at2759"/>
<dbReference type="EMBL" id="BMAV01005022">
    <property type="protein sequence ID" value="GFY45753.1"/>
    <property type="molecule type" value="Genomic_DNA"/>
</dbReference>
<protein>
    <recommendedName>
        <fullName evidence="1">DUF4817 domain-containing protein</fullName>
    </recommendedName>
</protein>
<evidence type="ECO:0000313" key="2">
    <source>
        <dbReference type="EMBL" id="GFY45752.1"/>
    </source>
</evidence>
<dbReference type="Proteomes" id="UP000886998">
    <property type="component" value="Unassembled WGS sequence"/>
</dbReference>
<dbReference type="PANTHER" id="PTHR47326">
    <property type="entry name" value="TRANSPOSABLE ELEMENT TC3 TRANSPOSASE-LIKE PROTEIN"/>
    <property type="match status" value="1"/>
</dbReference>
<reference evidence="3" key="1">
    <citation type="submission" date="2020-08" db="EMBL/GenBank/DDBJ databases">
        <title>Multicomponent nature underlies the extraordinary mechanical properties of spider dragline silk.</title>
        <authorList>
            <person name="Kono N."/>
            <person name="Nakamura H."/>
            <person name="Mori M."/>
            <person name="Yoshida Y."/>
            <person name="Ohtoshi R."/>
            <person name="Malay A.D."/>
            <person name="Moran D.A.P."/>
            <person name="Tomita M."/>
            <person name="Numata K."/>
            <person name="Arakawa K."/>
        </authorList>
    </citation>
    <scope>NUCLEOTIDE SEQUENCE</scope>
</reference>
<gene>
    <name evidence="3" type="primary">AVEN_220834_1</name>
    <name evidence="2" type="ORF">TNIN_289801</name>
    <name evidence="3" type="ORF">TNIN_289811</name>
</gene>
<keyword evidence="4" id="KW-1185">Reference proteome</keyword>
<feature type="domain" description="DUF4817" evidence="1">
    <location>
        <begin position="22"/>
        <end position="57"/>
    </location>
</feature>
<evidence type="ECO:0000313" key="3">
    <source>
        <dbReference type="EMBL" id="GFY45753.1"/>
    </source>
</evidence>
<proteinExistence type="predicted"/>
<sequence>MTSYINQEMADIHFIYGVGDGNALVSRRLYGERFPSRILPNRKTLERLHQRLRETGSFFSEIHDIGHTRSVRTPELEKHALREFEEDSEMSTQTVSAAANVSHMTVCRVLGAKGLRPFHGQCVYALKATDH</sequence>
<dbReference type="EMBL" id="BMAV01005022">
    <property type="protein sequence ID" value="GFY45752.1"/>
    <property type="molecule type" value="Genomic_DNA"/>
</dbReference>
<name>A0A8X7BWK6_9ARAC</name>